<keyword evidence="3" id="KW-0001">2Fe-2S</keyword>
<dbReference type="RefSeq" id="WP_188678425.1">
    <property type="nucleotide sequence ID" value="NZ_BMGP01000004.1"/>
</dbReference>
<evidence type="ECO:0000256" key="8">
    <source>
        <dbReference type="ARBA" id="ARBA00029586"/>
    </source>
</evidence>
<feature type="chain" id="PRO_5039477949" description="Cytochrome bc1 complex Rieske iron-sulfur subunit" evidence="10">
    <location>
        <begin position="30"/>
        <end position="163"/>
    </location>
</feature>
<feature type="domain" description="Rieske" evidence="11">
    <location>
        <begin position="69"/>
        <end position="162"/>
    </location>
</feature>
<dbReference type="PROSITE" id="PS51318">
    <property type="entry name" value="TAT"/>
    <property type="match status" value="1"/>
</dbReference>
<comment type="cofactor">
    <cofactor evidence="9">
        <name>[2Fe-2S] cluster</name>
        <dbReference type="ChEBI" id="CHEBI:190135"/>
    </cofactor>
</comment>
<dbReference type="InterPro" id="IPR036922">
    <property type="entry name" value="Rieske_2Fe-2S_sf"/>
</dbReference>
<dbReference type="GO" id="GO:0046872">
    <property type="term" value="F:metal ion binding"/>
    <property type="evidence" value="ECO:0007669"/>
    <property type="project" value="UniProtKB-KW"/>
</dbReference>
<comment type="caution">
    <text evidence="12">The sequence shown here is derived from an EMBL/GenBank/DDBJ whole genome shotgun (WGS) entry which is preliminary data.</text>
</comment>
<protein>
    <recommendedName>
        <fullName evidence="2">Cytochrome bc1 complex Rieske iron-sulfur subunit</fullName>
    </recommendedName>
    <alternativeName>
        <fullName evidence="8">Cytochrome bc1 reductase complex subunit QcrA</fullName>
    </alternativeName>
</protein>
<reference evidence="12 13" key="1">
    <citation type="journal article" date="2014" name="Int. J. Syst. Evol. Microbiol.">
        <title>Complete genome sequence of Corynebacterium casei LMG S-19264T (=DSM 44701T), isolated from a smear-ripened cheese.</title>
        <authorList>
            <consortium name="US DOE Joint Genome Institute (JGI-PGF)"/>
            <person name="Walter F."/>
            <person name="Albersmeier A."/>
            <person name="Kalinowski J."/>
            <person name="Ruckert C."/>
        </authorList>
    </citation>
    <scope>NUCLEOTIDE SEQUENCE [LARGE SCALE GENOMIC DNA]</scope>
    <source>
        <strain evidence="12 13">CGMCC 1.12976</strain>
    </source>
</reference>
<accession>A0A917EX20</accession>
<evidence type="ECO:0000256" key="2">
    <source>
        <dbReference type="ARBA" id="ARBA00015816"/>
    </source>
</evidence>
<evidence type="ECO:0000256" key="7">
    <source>
        <dbReference type="ARBA" id="ARBA00023157"/>
    </source>
</evidence>
<dbReference type="InterPro" id="IPR006311">
    <property type="entry name" value="TAT_signal"/>
</dbReference>
<evidence type="ECO:0000256" key="9">
    <source>
        <dbReference type="ARBA" id="ARBA00034078"/>
    </source>
</evidence>
<dbReference type="AlphaFoldDB" id="A0A917EX20"/>
<dbReference type="PRINTS" id="PR00162">
    <property type="entry name" value="RIESKE"/>
</dbReference>
<dbReference type="GO" id="GO:0016020">
    <property type="term" value="C:membrane"/>
    <property type="evidence" value="ECO:0007669"/>
    <property type="project" value="InterPro"/>
</dbReference>
<dbReference type="PROSITE" id="PS51257">
    <property type="entry name" value="PROKAR_LIPOPROTEIN"/>
    <property type="match status" value="1"/>
</dbReference>
<dbReference type="GO" id="GO:0051537">
    <property type="term" value="F:2 iron, 2 sulfur cluster binding"/>
    <property type="evidence" value="ECO:0007669"/>
    <property type="project" value="UniProtKB-KW"/>
</dbReference>
<dbReference type="SUPFAM" id="SSF50022">
    <property type="entry name" value="ISP domain"/>
    <property type="match status" value="1"/>
</dbReference>
<name>A0A917EX20_9MICO</name>
<feature type="signal peptide" evidence="10">
    <location>
        <begin position="1"/>
        <end position="29"/>
    </location>
</feature>
<dbReference type="InterPro" id="IPR017941">
    <property type="entry name" value="Rieske_2Fe-2S"/>
</dbReference>
<evidence type="ECO:0000313" key="12">
    <source>
        <dbReference type="EMBL" id="GGF29277.1"/>
    </source>
</evidence>
<evidence type="ECO:0000256" key="5">
    <source>
        <dbReference type="ARBA" id="ARBA00023004"/>
    </source>
</evidence>
<sequence length="163" mass="15338">MTEKSAITRRVVLTSATVGLAGASAFALAACAPATTSSGSDAQAAPSTAGSAAGSAAPSTSAGASGSTASVAALADIPVGGAKSVTFEGKGLLVGQPTAGSVVAFSSVCPHQGCAVAFAKTDFECPCHGSTFALATGDVTHGPAQSGLTPVAVKVDGDQIVAA</sequence>
<evidence type="ECO:0000259" key="11">
    <source>
        <dbReference type="PROSITE" id="PS51296"/>
    </source>
</evidence>
<dbReference type="GO" id="GO:0016705">
    <property type="term" value="F:oxidoreductase activity, acting on paired donors, with incorporation or reduction of molecular oxygen"/>
    <property type="evidence" value="ECO:0007669"/>
    <property type="project" value="UniProtKB-ARBA"/>
</dbReference>
<organism evidence="12 13">
    <name type="scientific">Subtercola lobariae</name>
    <dbReference type="NCBI Taxonomy" id="1588641"/>
    <lineage>
        <taxon>Bacteria</taxon>
        <taxon>Bacillati</taxon>
        <taxon>Actinomycetota</taxon>
        <taxon>Actinomycetes</taxon>
        <taxon>Micrococcales</taxon>
        <taxon>Microbacteriaceae</taxon>
        <taxon>Subtercola</taxon>
    </lineage>
</organism>
<keyword evidence="10" id="KW-0732">Signal</keyword>
<dbReference type="PROSITE" id="PS51296">
    <property type="entry name" value="RIESKE"/>
    <property type="match status" value="1"/>
</dbReference>
<evidence type="ECO:0000256" key="4">
    <source>
        <dbReference type="ARBA" id="ARBA00022723"/>
    </source>
</evidence>
<dbReference type="Proteomes" id="UP000598775">
    <property type="component" value="Unassembled WGS sequence"/>
</dbReference>
<dbReference type="EMBL" id="BMGP01000004">
    <property type="protein sequence ID" value="GGF29277.1"/>
    <property type="molecule type" value="Genomic_DNA"/>
</dbReference>
<evidence type="ECO:0000256" key="6">
    <source>
        <dbReference type="ARBA" id="ARBA00023014"/>
    </source>
</evidence>
<dbReference type="PANTHER" id="PTHR10134">
    <property type="entry name" value="CYTOCHROME B-C1 COMPLEX SUBUNIT RIESKE, MITOCHONDRIAL"/>
    <property type="match status" value="1"/>
</dbReference>
<evidence type="ECO:0000256" key="1">
    <source>
        <dbReference type="ARBA" id="ARBA00002494"/>
    </source>
</evidence>
<dbReference type="Gene3D" id="2.102.10.10">
    <property type="entry name" value="Rieske [2Fe-2S] iron-sulphur domain"/>
    <property type="match status" value="1"/>
</dbReference>
<evidence type="ECO:0000256" key="3">
    <source>
        <dbReference type="ARBA" id="ARBA00022714"/>
    </source>
</evidence>
<dbReference type="Pfam" id="PF00355">
    <property type="entry name" value="Rieske"/>
    <property type="match status" value="1"/>
</dbReference>
<dbReference type="InterPro" id="IPR005805">
    <property type="entry name" value="Rieske_Fe-S_prot_C"/>
</dbReference>
<keyword evidence="5" id="KW-0408">Iron</keyword>
<dbReference type="InterPro" id="IPR014349">
    <property type="entry name" value="Rieske_Fe-S_prot"/>
</dbReference>
<keyword evidence="6" id="KW-0411">Iron-sulfur</keyword>
<keyword evidence="7" id="KW-1015">Disulfide bond</keyword>
<keyword evidence="13" id="KW-1185">Reference proteome</keyword>
<dbReference type="CDD" id="cd03467">
    <property type="entry name" value="Rieske"/>
    <property type="match status" value="1"/>
</dbReference>
<evidence type="ECO:0000313" key="13">
    <source>
        <dbReference type="Proteomes" id="UP000598775"/>
    </source>
</evidence>
<dbReference type="GO" id="GO:0004497">
    <property type="term" value="F:monooxygenase activity"/>
    <property type="evidence" value="ECO:0007669"/>
    <property type="project" value="UniProtKB-ARBA"/>
</dbReference>
<proteinExistence type="predicted"/>
<gene>
    <name evidence="12" type="ORF">GCM10011399_23020</name>
</gene>
<evidence type="ECO:0000256" key="10">
    <source>
        <dbReference type="SAM" id="SignalP"/>
    </source>
</evidence>
<keyword evidence="4" id="KW-0479">Metal-binding</keyword>
<comment type="function">
    <text evidence="1">Iron-sulfur subunit of the cytochrome bc1 complex, an essential component of the respiratory electron transport chain required for ATP synthesis. The bc1 complex catalyzes the oxidation of menaquinol and the reduction of cytochrome c in the respiratory chain. The bc1 complex operates through a Q-cycle mechanism that couples electron transfer to generation of the proton gradient that drives ATP synthesis.</text>
</comment>